<evidence type="ECO:0000313" key="6">
    <source>
        <dbReference type="Proteomes" id="UP001230051"/>
    </source>
</evidence>
<dbReference type="PANTHER" id="PTHR43775:SF37">
    <property type="entry name" value="SI:DKEY-61P9.11"/>
    <property type="match status" value="1"/>
</dbReference>
<evidence type="ECO:0000256" key="1">
    <source>
        <dbReference type="ARBA" id="ARBA00022450"/>
    </source>
</evidence>
<dbReference type="GO" id="GO:0004315">
    <property type="term" value="F:3-oxoacyl-[acyl-carrier-protein] synthase activity"/>
    <property type="evidence" value="ECO:0007669"/>
    <property type="project" value="InterPro"/>
</dbReference>
<dbReference type="InterPro" id="IPR014030">
    <property type="entry name" value="Ketoacyl_synth_N"/>
</dbReference>
<dbReference type="PROSITE" id="PS52004">
    <property type="entry name" value="KS3_2"/>
    <property type="match status" value="1"/>
</dbReference>
<dbReference type="PANTHER" id="PTHR43775">
    <property type="entry name" value="FATTY ACID SYNTHASE"/>
    <property type="match status" value="1"/>
</dbReference>
<dbReference type="CDD" id="cd00833">
    <property type="entry name" value="PKS"/>
    <property type="match status" value="1"/>
</dbReference>
<dbReference type="AlphaFoldDB" id="A0AAD8LPR4"/>
<organism evidence="5 6">
    <name type="scientific">Acipenser oxyrinchus oxyrinchus</name>
    <dbReference type="NCBI Taxonomy" id="40147"/>
    <lineage>
        <taxon>Eukaryota</taxon>
        <taxon>Metazoa</taxon>
        <taxon>Chordata</taxon>
        <taxon>Craniata</taxon>
        <taxon>Vertebrata</taxon>
        <taxon>Euteleostomi</taxon>
        <taxon>Actinopterygii</taxon>
        <taxon>Chondrostei</taxon>
        <taxon>Acipenseriformes</taxon>
        <taxon>Acipenseridae</taxon>
        <taxon>Acipenser</taxon>
    </lineage>
</organism>
<protein>
    <submittedName>
        <fullName evidence="5">Phthiocerol/phenolphthiocerol synthesis polyketide synthase type I PpsD-like</fullName>
    </submittedName>
</protein>
<proteinExistence type="predicted"/>
<feature type="domain" description="Ketosynthase family 3 (KS3)" evidence="4">
    <location>
        <begin position="5"/>
        <end position="210"/>
    </location>
</feature>
<dbReference type="PROSITE" id="PS00606">
    <property type="entry name" value="KS3_1"/>
    <property type="match status" value="1"/>
</dbReference>
<accession>A0AAD8LPR4</accession>
<keyword evidence="2" id="KW-0597">Phosphoprotein</keyword>
<evidence type="ECO:0000256" key="3">
    <source>
        <dbReference type="ARBA" id="ARBA00022679"/>
    </source>
</evidence>
<dbReference type="SMART" id="SM00825">
    <property type="entry name" value="PKS_KS"/>
    <property type="match status" value="1"/>
</dbReference>
<evidence type="ECO:0000313" key="5">
    <source>
        <dbReference type="EMBL" id="KAK1172046.1"/>
    </source>
</evidence>
<dbReference type="GO" id="GO:0006633">
    <property type="term" value="P:fatty acid biosynthetic process"/>
    <property type="evidence" value="ECO:0007669"/>
    <property type="project" value="InterPro"/>
</dbReference>
<name>A0AAD8LPR4_ACIOX</name>
<gene>
    <name evidence="5" type="primary">ppsB</name>
    <name evidence="5" type="ORF">AOXY_G4518</name>
</gene>
<keyword evidence="6" id="KW-1185">Reference proteome</keyword>
<evidence type="ECO:0000256" key="2">
    <source>
        <dbReference type="ARBA" id="ARBA00022553"/>
    </source>
</evidence>
<dbReference type="GO" id="GO:0004312">
    <property type="term" value="F:fatty acid synthase activity"/>
    <property type="evidence" value="ECO:0007669"/>
    <property type="project" value="TreeGrafter"/>
</dbReference>
<dbReference type="Gene3D" id="3.40.47.10">
    <property type="match status" value="1"/>
</dbReference>
<evidence type="ECO:0000259" key="4">
    <source>
        <dbReference type="PROSITE" id="PS52004"/>
    </source>
</evidence>
<dbReference type="SUPFAM" id="SSF53901">
    <property type="entry name" value="Thiolase-like"/>
    <property type="match status" value="1"/>
</dbReference>
<dbReference type="EMBL" id="JAGXEW010000004">
    <property type="protein sequence ID" value="KAK1172046.1"/>
    <property type="molecule type" value="Genomic_DNA"/>
</dbReference>
<dbReference type="InterPro" id="IPR016039">
    <property type="entry name" value="Thiolase-like"/>
</dbReference>
<keyword evidence="3" id="KW-0808">Transferase</keyword>
<dbReference type="InterPro" id="IPR050091">
    <property type="entry name" value="PKS_NRPS_Biosynth_Enz"/>
</dbReference>
<dbReference type="InterPro" id="IPR020841">
    <property type="entry name" value="PKS_Beta-ketoAc_synthase_dom"/>
</dbReference>
<sequence length="210" mass="22892">MGDACENIAVVGIGCHFPGGEGIDNFWNVLLEGKNCAVEIPSERFNSTLWYDPDDSKPGKSRTSKAALIDGFNEFDHRLFGIPEAEADRMDPQQKLLLQCTYRALEDAGMPMEKASGTRTGVFIGIMNRDYEMILNNCASTADHYNGTGTAMSIAANRISYCFNFTGPSFAIDSACSSSLVALHYACQAIKQDPTRRRIAAPSLNGSNEK</sequence>
<keyword evidence="1" id="KW-0596">Phosphopantetheine</keyword>
<dbReference type="Proteomes" id="UP001230051">
    <property type="component" value="Unassembled WGS sequence"/>
</dbReference>
<comment type="caution">
    <text evidence="5">The sequence shown here is derived from an EMBL/GenBank/DDBJ whole genome shotgun (WGS) entry which is preliminary data.</text>
</comment>
<dbReference type="Pfam" id="PF00109">
    <property type="entry name" value="ketoacyl-synt"/>
    <property type="match status" value="1"/>
</dbReference>
<reference evidence="5" key="1">
    <citation type="submission" date="2022-02" db="EMBL/GenBank/DDBJ databases">
        <title>Atlantic sturgeon de novo genome assembly.</title>
        <authorList>
            <person name="Stock M."/>
            <person name="Klopp C."/>
            <person name="Guiguen Y."/>
            <person name="Cabau C."/>
            <person name="Parinello H."/>
            <person name="Santidrian Yebra-Pimentel E."/>
            <person name="Kuhl H."/>
            <person name="Dirks R.P."/>
            <person name="Guessner J."/>
            <person name="Wuertz S."/>
            <person name="Du K."/>
            <person name="Schartl M."/>
        </authorList>
    </citation>
    <scope>NUCLEOTIDE SEQUENCE</scope>
    <source>
        <strain evidence="5">STURGEONOMICS-FGT-2020</strain>
        <tissue evidence="5">Whole blood</tissue>
    </source>
</reference>
<dbReference type="InterPro" id="IPR018201">
    <property type="entry name" value="Ketoacyl_synth_AS"/>
</dbReference>